<evidence type="ECO:0000313" key="1">
    <source>
        <dbReference type="EMBL" id="CRZ08647.1"/>
    </source>
</evidence>
<proteinExistence type="predicted"/>
<protein>
    <submittedName>
        <fullName evidence="1">Uncharacterized protein</fullName>
    </submittedName>
</protein>
<accession>A0A0H5R478</accession>
<dbReference type="AlphaFoldDB" id="A0A0H5R478"/>
<dbReference type="EMBL" id="HACM01008205">
    <property type="protein sequence ID" value="CRZ08647.1"/>
    <property type="molecule type" value="Transcribed_RNA"/>
</dbReference>
<reference evidence="1" key="1">
    <citation type="submission" date="2015-04" db="EMBL/GenBank/DDBJ databases">
        <title>The genome sequence of the plant pathogenic Rhizarian Plasmodiophora brassicae reveals insights in its biotrophic life cycle and the origin of chitin synthesis.</title>
        <authorList>
            <person name="Schwelm A."/>
            <person name="Fogelqvist J."/>
            <person name="Knaust A."/>
            <person name="Julke S."/>
            <person name="Lilja T."/>
            <person name="Dhandapani V."/>
            <person name="Bonilla-Rosso G."/>
            <person name="Karlsson M."/>
            <person name="Shevchenko A."/>
            <person name="Choi S.R."/>
            <person name="Kim H.G."/>
            <person name="Park J.Y."/>
            <person name="Lim Y.P."/>
            <person name="Ludwig-Muller J."/>
            <person name="Dixelius C."/>
        </authorList>
    </citation>
    <scope>NUCLEOTIDE SEQUENCE</scope>
    <source>
        <tissue evidence="1">Potato root galls</tissue>
    </source>
</reference>
<organism evidence="1">
    <name type="scientific">Spongospora subterranea</name>
    <dbReference type="NCBI Taxonomy" id="70186"/>
    <lineage>
        <taxon>Eukaryota</taxon>
        <taxon>Sar</taxon>
        <taxon>Rhizaria</taxon>
        <taxon>Endomyxa</taxon>
        <taxon>Phytomyxea</taxon>
        <taxon>Plasmodiophorida</taxon>
        <taxon>Plasmodiophoridae</taxon>
        <taxon>Spongospora</taxon>
    </lineage>
</organism>
<name>A0A0H5R478_9EUKA</name>
<dbReference type="EMBL" id="HACM01008206">
    <property type="protein sequence ID" value="CRZ08648.1"/>
    <property type="molecule type" value="Transcribed_RNA"/>
</dbReference>
<sequence length="110" mass="12629">MTVLAAQANGALLGREYTEWTGEGDGWTPLGEVWKALRERVPDGFENIHAKTEISPDILEGLYQVRFHTANRKNAIKKHKKENFYHKTQTSNYGQMEVSNANRVEVQQHF</sequence>
<dbReference type="EMBL" id="HACM01008208">
    <property type="protein sequence ID" value="CRZ08650.1"/>
    <property type="molecule type" value="Transcribed_RNA"/>
</dbReference>